<organism evidence="1 2">
    <name type="scientific">Araneus ventricosus</name>
    <name type="common">Orbweaver spider</name>
    <name type="synonym">Epeira ventricosa</name>
    <dbReference type="NCBI Taxonomy" id="182803"/>
    <lineage>
        <taxon>Eukaryota</taxon>
        <taxon>Metazoa</taxon>
        <taxon>Ecdysozoa</taxon>
        <taxon>Arthropoda</taxon>
        <taxon>Chelicerata</taxon>
        <taxon>Arachnida</taxon>
        <taxon>Araneae</taxon>
        <taxon>Araneomorphae</taxon>
        <taxon>Entelegynae</taxon>
        <taxon>Araneoidea</taxon>
        <taxon>Araneidae</taxon>
        <taxon>Araneus</taxon>
    </lineage>
</organism>
<sequence length="81" mass="9334">MHTLKNNTGNQIEVNHSFPNVKREMDFGLFWGWAFKSFLAIKGLIRTRCWKEAADMGCDHQQMELSAQQTLGKIDDIIAYS</sequence>
<gene>
    <name evidence="1" type="ORF">AVEN_181398_1</name>
</gene>
<evidence type="ECO:0000313" key="2">
    <source>
        <dbReference type="Proteomes" id="UP000499080"/>
    </source>
</evidence>
<accession>A0A4Y2LCI1</accession>
<keyword evidence="2" id="KW-1185">Reference proteome</keyword>
<comment type="caution">
    <text evidence="1">The sequence shown here is derived from an EMBL/GenBank/DDBJ whole genome shotgun (WGS) entry which is preliminary data.</text>
</comment>
<evidence type="ECO:0000313" key="1">
    <source>
        <dbReference type="EMBL" id="GBN11840.1"/>
    </source>
</evidence>
<dbReference type="Proteomes" id="UP000499080">
    <property type="component" value="Unassembled WGS sequence"/>
</dbReference>
<dbReference type="AlphaFoldDB" id="A0A4Y2LCI1"/>
<protein>
    <submittedName>
        <fullName evidence="1">Uncharacterized protein</fullName>
    </submittedName>
</protein>
<reference evidence="1 2" key="1">
    <citation type="journal article" date="2019" name="Sci. Rep.">
        <title>Orb-weaving spider Araneus ventricosus genome elucidates the spidroin gene catalogue.</title>
        <authorList>
            <person name="Kono N."/>
            <person name="Nakamura H."/>
            <person name="Ohtoshi R."/>
            <person name="Moran D.A.P."/>
            <person name="Shinohara A."/>
            <person name="Yoshida Y."/>
            <person name="Fujiwara M."/>
            <person name="Mori M."/>
            <person name="Tomita M."/>
            <person name="Arakawa K."/>
        </authorList>
    </citation>
    <scope>NUCLEOTIDE SEQUENCE [LARGE SCALE GENOMIC DNA]</scope>
</reference>
<dbReference type="EMBL" id="BGPR01005615">
    <property type="protein sequence ID" value="GBN11840.1"/>
    <property type="molecule type" value="Genomic_DNA"/>
</dbReference>
<name>A0A4Y2LCI1_ARAVE</name>
<proteinExistence type="predicted"/>